<dbReference type="GO" id="GO:0005737">
    <property type="term" value="C:cytoplasm"/>
    <property type="evidence" value="ECO:0007669"/>
    <property type="project" value="TreeGrafter"/>
</dbReference>
<dbReference type="RefSeq" id="WP_010914157.1">
    <property type="nucleotide sequence ID" value="NZ_LZTH01000004.1"/>
</dbReference>
<dbReference type="InterPro" id="IPR050126">
    <property type="entry name" value="Ap4A_hydrolase"/>
</dbReference>
<evidence type="ECO:0000313" key="3">
    <source>
        <dbReference type="Proteomes" id="UP000093748"/>
    </source>
</evidence>
<dbReference type="AlphaFoldDB" id="A0A1A5JB04"/>
<dbReference type="Gene3D" id="3.60.21.10">
    <property type="match status" value="1"/>
</dbReference>
<comment type="caution">
    <text evidence="2">The sequence shown here is derived from an EMBL/GenBank/DDBJ whole genome shotgun (WGS) entry which is preliminary data.</text>
</comment>
<dbReference type="Proteomes" id="UP000093748">
    <property type="component" value="Unassembled WGS sequence"/>
</dbReference>
<dbReference type="PANTHER" id="PTHR42850:SF2">
    <property type="entry name" value="BLL5683 PROTEIN"/>
    <property type="match status" value="1"/>
</dbReference>
<protein>
    <recommendedName>
        <fullName evidence="1">Calcineurin-like phosphoesterase domain-containing protein</fullName>
    </recommendedName>
</protein>
<proteinExistence type="predicted"/>
<accession>A0A1A5JB04</accession>
<dbReference type="InterPro" id="IPR011152">
    <property type="entry name" value="Pesterase_MJ0912"/>
</dbReference>
<dbReference type="InterPro" id="IPR004843">
    <property type="entry name" value="Calcineurin-like_PHP"/>
</dbReference>
<evidence type="ECO:0000313" key="2">
    <source>
        <dbReference type="EMBL" id="OBP69558.1"/>
    </source>
</evidence>
<dbReference type="GO" id="GO:0016791">
    <property type="term" value="F:phosphatase activity"/>
    <property type="evidence" value="ECO:0007669"/>
    <property type="project" value="TreeGrafter"/>
</dbReference>
<dbReference type="PIRSF" id="PIRSF000883">
    <property type="entry name" value="Pesterase_MJ0912"/>
    <property type="match status" value="1"/>
</dbReference>
<sequence length="247" mass="27434">MRIAILSDIHANREAFDAVLEAVHERGGPDELVLLGDLVGYGPDPIYVIEKAAHLVADGALCIMGNHDEAVALNLSNMTENARFAVQWTRERIAPAHLDFLARLPLSLRSDDRLYVHASAERPGKWPYIRDVDSAERCLSASDARFVFCGHTHIPAIYYALPGRRSMHFQPHDNVAAPLSEMRRHLVIAGAIGQPRDGNPAACFVLVDTQRQEVTMVRVPYDHEETARKIHAAGLPGWLGMRLKIGR</sequence>
<evidence type="ECO:0000259" key="1">
    <source>
        <dbReference type="Pfam" id="PF00149"/>
    </source>
</evidence>
<feature type="domain" description="Calcineurin-like phosphoesterase" evidence="1">
    <location>
        <begin position="1"/>
        <end position="155"/>
    </location>
</feature>
<reference evidence="3" key="1">
    <citation type="submission" date="2016-06" db="EMBL/GenBank/DDBJ databases">
        <title>NZP2037 Pacbio-Illumina hybrid assembly.</title>
        <authorList>
            <person name="Ramsay J.P."/>
        </authorList>
    </citation>
    <scope>NUCLEOTIDE SEQUENCE [LARGE SCALE GENOMIC DNA]</scope>
    <source>
        <strain evidence="3">R7ANS::ICEMlSym2042</strain>
    </source>
</reference>
<organism evidence="2 3">
    <name type="scientific">Rhizobium loti</name>
    <name type="common">Mesorhizobium loti</name>
    <dbReference type="NCBI Taxonomy" id="381"/>
    <lineage>
        <taxon>Bacteria</taxon>
        <taxon>Pseudomonadati</taxon>
        <taxon>Pseudomonadota</taxon>
        <taxon>Alphaproteobacteria</taxon>
        <taxon>Hyphomicrobiales</taxon>
        <taxon>Phyllobacteriaceae</taxon>
        <taxon>Mesorhizobium</taxon>
    </lineage>
</organism>
<dbReference type="SUPFAM" id="SSF56300">
    <property type="entry name" value="Metallo-dependent phosphatases"/>
    <property type="match status" value="1"/>
</dbReference>
<name>A0A1A5JB04_RHILI</name>
<dbReference type="OrthoDB" id="9813918at2"/>
<dbReference type="CDD" id="cd00838">
    <property type="entry name" value="MPP_superfamily"/>
    <property type="match status" value="1"/>
</dbReference>
<dbReference type="Pfam" id="PF00149">
    <property type="entry name" value="Metallophos"/>
    <property type="match status" value="1"/>
</dbReference>
<dbReference type="GeneID" id="66685935"/>
<gene>
    <name evidence="2" type="ORF">BAE39_24710</name>
</gene>
<dbReference type="PANTHER" id="PTHR42850">
    <property type="entry name" value="METALLOPHOSPHOESTERASE"/>
    <property type="match status" value="1"/>
</dbReference>
<dbReference type="InterPro" id="IPR029052">
    <property type="entry name" value="Metallo-depent_PP-like"/>
</dbReference>
<dbReference type="EMBL" id="LZTJ01000034">
    <property type="protein sequence ID" value="OBP69558.1"/>
    <property type="molecule type" value="Genomic_DNA"/>
</dbReference>